<dbReference type="AlphaFoldDB" id="A0A914RFQ7"/>
<dbReference type="WBParaSite" id="PEQ_0000543101-mRNA-1">
    <property type="protein sequence ID" value="PEQ_0000543101-mRNA-1"/>
    <property type="gene ID" value="PEQ_0000543101"/>
</dbReference>
<dbReference type="GO" id="GO:0006071">
    <property type="term" value="P:glycerol metabolic process"/>
    <property type="evidence" value="ECO:0007669"/>
    <property type="project" value="InterPro"/>
</dbReference>
<dbReference type="PROSITE" id="PS51480">
    <property type="entry name" value="DHAL"/>
    <property type="match status" value="1"/>
</dbReference>
<keyword evidence="2" id="KW-1185">Reference proteome</keyword>
<name>A0A914RFQ7_PAREQ</name>
<dbReference type="InterPro" id="IPR004007">
    <property type="entry name" value="DhaL_dom"/>
</dbReference>
<dbReference type="InterPro" id="IPR036117">
    <property type="entry name" value="DhaL_dom_sf"/>
</dbReference>
<dbReference type="Proteomes" id="UP000887564">
    <property type="component" value="Unplaced"/>
</dbReference>
<dbReference type="Gene3D" id="1.25.40.340">
    <property type="match status" value="1"/>
</dbReference>
<proteinExistence type="predicted"/>
<evidence type="ECO:0000313" key="3">
    <source>
        <dbReference type="WBParaSite" id="PEQ_0000543101-mRNA-1"/>
    </source>
</evidence>
<sequence>MKQLPHTEPPKTKVADIGVALSAAETECFKRCIKSACSAIISAKEELNKLDSRSGDGDCGTTLAHGAHS</sequence>
<dbReference type="GO" id="GO:0004371">
    <property type="term" value="F:glycerone kinase activity"/>
    <property type="evidence" value="ECO:0007669"/>
    <property type="project" value="InterPro"/>
</dbReference>
<evidence type="ECO:0000313" key="2">
    <source>
        <dbReference type="Proteomes" id="UP000887564"/>
    </source>
</evidence>
<accession>A0A914RFQ7</accession>
<dbReference type="SUPFAM" id="SSF101473">
    <property type="entry name" value="DhaL-like"/>
    <property type="match status" value="1"/>
</dbReference>
<organism evidence="2 3">
    <name type="scientific">Parascaris equorum</name>
    <name type="common">Equine roundworm</name>
    <dbReference type="NCBI Taxonomy" id="6256"/>
    <lineage>
        <taxon>Eukaryota</taxon>
        <taxon>Metazoa</taxon>
        <taxon>Ecdysozoa</taxon>
        <taxon>Nematoda</taxon>
        <taxon>Chromadorea</taxon>
        <taxon>Rhabditida</taxon>
        <taxon>Spirurina</taxon>
        <taxon>Ascaridomorpha</taxon>
        <taxon>Ascaridoidea</taxon>
        <taxon>Ascarididae</taxon>
        <taxon>Parascaris</taxon>
    </lineage>
</organism>
<protein>
    <submittedName>
        <fullName evidence="3">DhaL domain-containing protein</fullName>
    </submittedName>
</protein>
<feature type="domain" description="DhaL" evidence="1">
    <location>
        <begin position="27"/>
        <end position="69"/>
    </location>
</feature>
<reference evidence="3" key="1">
    <citation type="submission" date="2022-11" db="UniProtKB">
        <authorList>
            <consortium name="WormBaseParasite"/>
        </authorList>
    </citation>
    <scope>IDENTIFICATION</scope>
</reference>
<evidence type="ECO:0000259" key="1">
    <source>
        <dbReference type="PROSITE" id="PS51480"/>
    </source>
</evidence>